<accession>A0ACB0JKZ0</accession>
<evidence type="ECO:0000313" key="2">
    <source>
        <dbReference type="Proteomes" id="UP001177021"/>
    </source>
</evidence>
<organism evidence="1 2">
    <name type="scientific">Trifolium pratense</name>
    <name type="common">Red clover</name>
    <dbReference type="NCBI Taxonomy" id="57577"/>
    <lineage>
        <taxon>Eukaryota</taxon>
        <taxon>Viridiplantae</taxon>
        <taxon>Streptophyta</taxon>
        <taxon>Embryophyta</taxon>
        <taxon>Tracheophyta</taxon>
        <taxon>Spermatophyta</taxon>
        <taxon>Magnoliopsida</taxon>
        <taxon>eudicotyledons</taxon>
        <taxon>Gunneridae</taxon>
        <taxon>Pentapetalae</taxon>
        <taxon>rosids</taxon>
        <taxon>fabids</taxon>
        <taxon>Fabales</taxon>
        <taxon>Fabaceae</taxon>
        <taxon>Papilionoideae</taxon>
        <taxon>50 kb inversion clade</taxon>
        <taxon>NPAAA clade</taxon>
        <taxon>Hologalegina</taxon>
        <taxon>IRL clade</taxon>
        <taxon>Trifolieae</taxon>
        <taxon>Trifolium</taxon>
    </lineage>
</organism>
<proteinExistence type="predicted"/>
<keyword evidence="2" id="KW-1185">Reference proteome</keyword>
<name>A0ACB0JKZ0_TRIPR</name>
<gene>
    <name evidence="1" type="ORF">MILVUS5_LOCUS13874</name>
</gene>
<dbReference type="EMBL" id="CASHSV030000051">
    <property type="protein sequence ID" value="CAJ2644917.1"/>
    <property type="molecule type" value="Genomic_DNA"/>
</dbReference>
<dbReference type="Proteomes" id="UP001177021">
    <property type="component" value="Unassembled WGS sequence"/>
</dbReference>
<protein>
    <submittedName>
        <fullName evidence="1">Uncharacterized protein</fullName>
    </submittedName>
</protein>
<sequence length="259" mass="28859">MQIDNTVVIDIEATPPPPPPQDPTPNRPKTIPRKRKKDANSQLQKLRSPEEKQAHMETLEKELEGLFRYYRVVMSQKVVVDLKQCGGSRNAVVAALMEESELPLSKLVDEIHGKLNSEVANGGIMLAEAVNSALVKSSVLIVGQRMMYGVPNADADILEDHSDSCLWCWEVHPCGQYRKNTVVGILQAEHGLPPVFPIHRLDRLVSGLLIMARNASKADSFRQEIEVGLLKKQYIAKVVGEFPENEIITMLCLSFVQSN</sequence>
<reference evidence="1" key="1">
    <citation type="submission" date="2023-10" db="EMBL/GenBank/DDBJ databases">
        <authorList>
            <person name="Rodriguez Cubillos JULIANA M."/>
            <person name="De Vega J."/>
        </authorList>
    </citation>
    <scope>NUCLEOTIDE SEQUENCE</scope>
</reference>
<evidence type="ECO:0000313" key="1">
    <source>
        <dbReference type="EMBL" id="CAJ2644917.1"/>
    </source>
</evidence>
<comment type="caution">
    <text evidence="1">The sequence shown here is derived from an EMBL/GenBank/DDBJ whole genome shotgun (WGS) entry which is preliminary data.</text>
</comment>